<feature type="signal peptide" evidence="1">
    <location>
        <begin position="1"/>
        <end position="23"/>
    </location>
</feature>
<proteinExistence type="predicted"/>
<evidence type="ECO:0000313" key="5">
    <source>
        <dbReference type="Proteomes" id="UP000235778"/>
    </source>
</evidence>
<evidence type="ECO:0000313" key="2">
    <source>
        <dbReference type="EMBL" id="PME55885.1"/>
    </source>
</evidence>
<reference evidence="3" key="3">
    <citation type="submission" date="2016-07" db="EMBL/GenBank/DDBJ databases">
        <authorList>
            <person name="Kauffman K."/>
            <person name="Arevalo P."/>
            <person name="Polz M.F."/>
        </authorList>
    </citation>
    <scope>NUCLEOTIDE SEQUENCE</scope>
    <source>
        <strain evidence="3">10N.261.52.F7</strain>
    </source>
</reference>
<dbReference type="EMBL" id="MCXM01000014">
    <property type="protein sequence ID" value="PMK47209.1"/>
    <property type="molecule type" value="Genomic_DNA"/>
</dbReference>
<evidence type="ECO:0000313" key="3">
    <source>
        <dbReference type="EMBL" id="PMK47209.1"/>
    </source>
</evidence>
<dbReference type="RefSeq" id="WP_076666600.1">
    <property type="nucleotide sequence ID" value="NZ_JAJGZN020000001.1"/>
</dbReference>
<reference evidence="2" key="2">
    <citation type="submission" date="2016-07" db="EMBL/GenBank/DDBJ databases">
        <authorList>
            <person name="Wan K."/>
            <person name="Booth B."/>
            <person name="Spirohn K."/>
            <person name="Hao T."/>
            <person name="Hu Y."/>
            <person name="Calderwood M."/>
            <person name="Hill D."/>
            <person name="Mohr S."/>
            <person name="Vidal M."/>
            <person name="Celniker S."/>
            <person name="Perrimon N."/>
        </authorList>
    </citation>
    <scope>NUCLEOTIDE SEQUENCE</scope>
    <source>
        <strain evidence="2">10N.286.55.C1</strain>
    </source>
</reference>
<evidence type="ECO:0008006" key="6">
    <source>
        <dbReference type="Google" id="ProtNLM"/>
    </source>
</evidence>
<evidence type="ECO:0000256" key="1">
    <source>
        <dbReference type="SAM" id="SignalP"/>
    </source>
</evidence>
<reference evidence="2" key="4">
    <citation type="journal article" date="2018" name="Nature">
        <title>A major lineage of non-tailed dsDNA viruses as unrecognized killers of marine bacteria.</title>
        <authorList>
            <person name="Kauffman K.M."/>
            <person name="Hussain F.A."/>
            <person name="Yang J."/>
            <person name="Arevalo P."/>
            <person name="Brown J.M."/>
            <person name="Chang W.K."/>
            <person name="VanInsberghe D."/>
            <person name="Elsherbini J."/>
            <person name="Sharma R.S."/>
            <person name="Cutler M.B."/>
            <person name="Kelly L."/>
            <person name="Polz M.F."/>
        </authorList>
    </citation>
    <scope>NUCLEOTIDE SEQUENCE</scope>
    <source>
        <strain evidence="3">10N.261.52.F7</strain>
        <strain evidence="2">10N.286.55.C1</strain>
    </source>
</reference>
<evidence type="ECO:0000313" key="4">
    <source>
        <dbReference type="Proteomes" id="UP000235385"/>
    </source>
</evidence>
<dbReference type="PROSITE" id="PS51257">
    <property type="entry name" value="PROKAR_LIPOPROTEIN"/>
    <property type="match status" value="1"/>
</dbReference>
<keyword evidence="1" id="KW-0732">Signal</keyword>
<accession>A0A1R3F0B7</accession>
<dbReference type="Proteomes" id="UP000235778">
    <property type="component" value="Unassembled WGS sequence"/>
</dbReference>
<organism evidence="2 5">
    <name type="scientific">Vibrio lentus</name>
    <dbReference type="NCBI Taxonomy" id="136468"/>
    <lineage>
        <taxon>Bacteria</taxon>
        <taxon>Pseudomonadati</taxon>
        <taxon>Pseudomonadota</taxon>
        <taxon>Gammaproteobacteria</taxon>
        <taxon>Vibrionales</taxon>
        <taxon>Vibrionaceae</taxon>
        <taxon>Vibrio</taxon>
    </lineage>
</organism>
<reference evidence="4 5" key="1">
    <citation type="submission" date="2016-07" db="EMBL/GenBank/DDBJ databases">
        <title>Nontailed viruses are major unrecognized killers of bacteria in the ocean.</title>
        <authorList>
            <person name="Kauffman K."/>
            <person name="Hussain F."/>
            <person name="Yang J."/>
            <person name="Arevalo P."/>
            <person name="Brown J."/>
            <person name="Cutler M."/>
            <person name="Kelly L."/>
            <person name="Polz M.F."/>
        </authorList>
    </citation>
    <scope>NUCLEOTIDE SEQUENCE [LARGE SCALE GENOMIC DNA]</scope>
    <source>
        <strain evidence="4">10N.261.52.F7</strain>
        <strain evidence="5">10N.286.55.C1</strain>
    </source>
</reference>
<gene>
    <name evidence="3" type="ORF">BCT99_17480</name>
    <name evidence="2" type="ORF">BCV30_02760</name>
</gene>
<sequence>MKYFLPMALVASLTGCMTLPHNASNTLSAPHGDGAIGITTKIIKVGSAYPCDTFSILMYEKIGDELAQEPETLRMTVYEDLEYVLFDNIKPGSYVVKEARCNVPRGIAVDGYKRYHSIEMSSEYMVKPNTLTLTDDLIFAAQETEKDFYFTVESSEEVSIYLEGLLAVSDTIGEEWNIETPKSQQL</sequence>
<protein>
    <recommendedName>
        <fullName evidence="6">Lipoprotein</fullName>
    </recommendedName>
</protein>
<dbReference type="AlphaFoldDB" id="A0A1R3F0B7"/>
<feature type="chain" id="PRO_5015069347" description="Lipoprotein" evidence="1">
    <location>
        <begin position="24"/>
        <end position="186"/>
    </location>
</feature>
<name>A0A1R3F0B7_9VIBR</name>
<dbReference type="EMBL" id="MCSI01000188">
    <property type="protein sequence ID" value="PME55885.1"/>
    <property type="molecule type" value="Genomic_DNA"/>
</dbReference>
<comment type="caution">
    <text evidence="2">The sequence shown here is derived from an EMBL/GenBank/DDBJ whole genome shotgun (WGS) entry which is preliminary data.</text>
</comment>